<feature type="compositionally biased region" description="Polar residues" evidence="1">
    <location>
        <begin position="363"/>
        <end position="373"/>
    </location>
</feature>
<feature type="compositionally biased region" description="Polar residues" evidence="1">
    <location>
        <begin position="155"/>
        <end position="166"/>
    </location>
</feature>
<dbReference type="EMBL" id="JAUIRO010000005">
    <property type="protein sequence ID" value="KAK0714045.1"/>
    <property type="molecule type" value="Genomic_DNA"/>
</dbReference>
<accession>A0AA40ADW6</accession>
<evidence type="ECO:0000313" key="3">
    <source>
        <dbReference type="Proteomes" id="UP001172101"/>
    </source>
</evidence>
<dbReference type="RefSeq" id="XP_060295367.1">
    <property type="nucleotide sequence ID" value="XM_060442419.1"/>
</dbReference>
<feature type="region of interest" description="Disordered" evidence="1">
    <location>
        <begin position="357"/>
        <end position="398"/>
    </location>
</feature>
<reference evidence="2" key="1">
    <citation type="submission" date="2023-06" db="EMBL/GenBank/DDBJ databases">
        <title>Genome-scale phylogeny and comparative genomics of the fungal order Sordariales.</title>
        <authorList>
            <consortium name="Lawrence Berkeley National Laboratory"/>
            <person name="Hensen N."/>
            <person name="Bonometti L."/>
            <person name="Westerberg I."/>
            <person name="Brannstrom I.O."/>
            <person name="Guillou S."/>
            <person name="Cros-Aarteil S."/>
            <person name="Calhoun S."/>
            <person name="Haridas S."/>
            <person name="Kuo A."/>
            <person name="Mondo S."/>
            <person name="Pangilinan J."/>
            <person name="Riley R."/>
            <person name="LaButti K."/>
            <person name="Andreopoulos B."/>
            <person name="Lipzen A."/>
            <person name="Chen C."/>
            <person name="Yanf M."/>
            <person name="Daum C."/>
            <person name="Ng V."/>
            <person name="Clum A."/>
            <person name="Steindorff A."/>
            <person name="Ohm R."/>
            <person name="Martin F."/>
            <person name="Silar P."/>
            <person name="Natvig D."/>
            <person name="Lalanne C."/>
            <person name="Gautier V."/>
            <person name="Ament-velasquez S.L."/>
            <person name="Kruys A."/>
            <person name="Hutchinson M.I."/>
            <person name="Powell A.J."/>
            <person name="Barry K."/>
            <person name="Miller A.N."/>
            <person name="Grigoriev I.V."/>
            <person name="Debuchy R."/>
            <person name="Gladieux P."/>
            <person name="Thoren M.H."/>
            <person name="Johannesson H."/>
        </authorList>
    </citation>
    <scope>NUCLEOTIDE SEQUENCE</scope>
    <source>
        <strain evidence="2">SMH2392-1A</strain>
    </source>
</reference>
<protein>
    <submittedName>
        <fullName evidence="2">Uncharacterized protein</fullName>
    </submittedName>
</protein>
<proteinExistence type="predicted"/>
<dbReference type="GeneID" id="85325689"/>
<comment type="caution">
    <text evidence="2">The sequence shown here is derived from an EMBL/GenBank/DDBJ whole genome shotgun (WGS) entry which is preliminary data.</text>
</comment>
<organism evidence="2 3">
    <name type="scientific">Lasiosphaeria miniovina</name>
    <dbReference type="NCBI Taxonomy" id="1954250"/>
    <lineage>
        <taxon>Eukaryota</taxon>
        <taxon>Fungi</taxon>
        <taxon>Dikarya</taxon>
        <taxon>Ascomycota</taxon>
        <taxon>Pezizomycotina</taxon>
        <taxon>Sordariomycetes</taxon>
        <taxon>Sordariomycetidae</taxon>
        <taxon>Sordariales</taxon>
        <taxon>Lasiosphaeriaceae</taxon>
        <taxon>Lasiosphaeria</taxon>
    </lineage>
</organism>
<sequence>MDANDAEASRGAFPDDIDEDMHQFLQLRFQDRVSARKRDNQLIFEQEKKALGEAKEVRKEEMRKREQKMRELEQEMRELEREDAADTDKERCLETNYHVAMRKLNRLRCVVNLQQSAPSEEPTRPAVEPSNVAATLVPLAASIPRTGPDTEDEQAQNSRDMQQGRSNRSRRLTAIAQPRNTDAEPGVRSDATAAPSSPLQRTSSPPRQTRSHGLSTPAITHQQGRRRRKAGDDNDKEDGDDANHRPPKRLRDNNRTVSFEEVYGNGRPEYSHTIVEYPEDSGNWFIIRCEECGLHFGRNAIQGGAKHLSSARHGRLPRKWALAVQEFGFRVLGCDKDKAKRNNDAFNRASEAGYVPRKGFARQTRNQRQQSAETSDEEPSEPFQTGHPRINATSLQGQHQKGRVFEGVSDPVVGRLYRAWYRGKGFYAALLLPLDSFETVGVVGDISNIDQQKKAPKCYRRSAERILGWASGYEDGGPKSRERKFPMMYFEGSADLSFRGSLVIPPSLGWVAAKNLRPFDPECQRTKGSNNAQTFLERARMSNAITAGGTSAGKESDRGSGQLLV</sequence>
<evidence type="ECO:0000313" key="2">
    <source>
        <dbReference type="EMBL" id="KAK0714045.1"/>
    </source>
</evidence>
<feature type="compositionally biased region" description="Polar residues" evidence="1">
    <location>
        <begin position="194"/>
        <end position="222"/>
    </location>
</feature>
<dbReference type="Proteomes" id="UP001172101">
    <property type="component" value="Unassembled WGS sequence"/>
</dbReference>
<keyword evidence="3" id="KW-1185">Reference proteome</keyword>
<feature type="region of interest" description="Disordered" evidence="1">
    <location>
        <begin position="60"/>
        <end position="88"/>
    </location>
</feature>
<dbReference type="AlphaFoldDB" id="A0AA40ADW6"/>
<name>A0AA40ADW6_9PEZI</name>
<feature type="compositionally biased region" description="Basic and acidic residues" evidence="1">
    <location>
        <begin position="241"/>
        <end position="254"/>
    </location>
</feature>
<evidence type="ECO:0000256" key="1">
    <source>
        <dbReference type="SAM" id="MobiDB-lite"/>
    </source>
</evidence>
<feature type="region of interest" description="Disordered" evidence="1">
    <location>
        <begin position="546"/>
        <end position="565"/>
    </location>
</feature>
<gene>
    <name evidence="2" type="ORF">B0T26DRAFT_719397</name>
</gene>
<feature type="region of interest" description="Disordered" evidence="1">
    <location>
        <begin position="143"/>
        <end position="257"/>
    </location>
</feature>